<dbReference type="Proteomes" id="UP000075714">
    <property type="component" value="Unassembled WGS sequence"/>
</dbReference>
<dbReference type="EMBL" id="LSYV01000164">
    <property type="protein sequence ID" value="KXZ42304.1"/>
    <property type="molecule type" value="Genomic_DNA"/>
</dbReference>
<sequence length="96" mass="10719">MRAKSTLPDVRTAMEDVAARFFEKFGGSKTEVIEKQWREVMAWRAKRVAFAHPLLGDSLNQDSLAALEQTVASDGIYKPVQCAARTMIEAAKLLLH</sequence>
<name>A0A150FXF3_GONPE</name>
<keyword evidence="2" id="KW-1185">Reference proteome</keyword>
<gene>
    <name evidence="1" type="ORF">GPECTOR_164g146</name>
</gene>
<proteinExistence type="predicted"/>
<comment type="caution">
    <text evidence="1">The sequence shown here is derived from an EMBL/GenBank/DDBJ whole genome shotgun (WGS) entry which is preliminary data.</text>
</comment>
<protein>
    <submittedName>
        <fullName evidence="1">Uncharacterized protein</fullName>
    </submittedName>
</protein>
<reference evidence="2" key="1">
    <citation type="journal article" date="2016" name="Nat. Commun.">
        <title>The Gonium pectorale genome demonstrates co-option of cell cycle regulation during the evolution of multicellularity.</title>
        <authorList>
            <person name="Hanschen E.R."/>
            <person name="Marriage T.N."/>
            <person name="Ferris P.J."/>
            <person name="Hamaji T."/>
            <person name="Toyoda A."/>
            <person name="Fujiyama A."/>
            <person name="Neme R."/>
            <person name="Noguchi H."/>
            <person name="Minakuchi Y."/>
            <person name="Suzuki M."/>
            <person name="Kawai-Toyooka H."/>
            <person name="Smith D.R."/>
            <person name="Sparks H."/>
            <person name="Anderson J."/>
            <person name="Bakaric R."/>
            <person name="Luria V."/>
            <person name="Karger A."/>
            <person name="Kirschner M.W."/>
            <person name="Durand P.M."/>
            <person name="Michod R.E."/>
            <person name="Nozaki H."/>
            <person name="Olson B.J."/>
        </authorList>
    </citation>
    <scope>NUCLEOTIDE SEQUENCE [LARGE SCALE GENOMIC DNA]</scope>
    <source>
        <strain evidence="2">NIES-2863</strain>
    </source>
</reference>
<dbReference type="AlphaFoldDB" id="A0A150FXF3"/>
<evidence type="ECO:0000313" key="1">
    <source>
        <dbReference type="EMBL" id="KXZ42304.1"/>
    </source>
</evidence>
<evidence type="ECO:0000313" key="2">
    <source>
        <dbReference type="Proteomes" id="UP000075714"/>
    </source>
</evidence>
<accession>A0A150FXF3</accession>
<organism evidence="1 2">
    <name type="scientific">Gonium pectorale</name>
    <name type="common">Green alga</name>
    <dbReference type="NCBI Taxonomy" id="33097"/>
    <lineage>
        <taxon>Eukaryota</taxon>
        <taxon>Viridiplantae</taxon>
        <taxon>Chlorophyta</taxon>
        <taxon>core chlorophytes</taxon>
        <taxon>Chlorophyceae</taxon>
        <taxon>CS clade</taxon>
        <taxon>Chlamydomonadales</taxon>
        <taxon>Volvocaceae</taxon>
        <taxon>Gonium</taxon>
    </lineage>
</organism>